<reference evidence="2" key="2">
    <citation type="submission" date="2024-03" db="EMBL/GenBank/DDBJ databases">
        <title>The Genome Sequence of Enterococcus sp. DIV0242b.</title>
        <authorList>
            <consortium name="The Broad Institute Genomics Platform"/>
            <consortium name="The Broad Institute Microbial Omics Core"/>
            <consortium name="The Broad Institute Genomic Center for Infectious Diseases"/>
            <person name="Earl A."/>
            <person name="Manson A."/>
            <person name="Gilmore M."/>
            <person name="Schwartman J."/>
            <person name="Shea T."/>
            <person name="Abouelleil A."/>
            <person name="Cao P."/>
            <person name="Chapman S."/>
            <person name="Cusick C."/>
            <person name="Young S."/>
            <person name="Neafsey D."/>
            <person name="Nusbaum C."/>
            <person name="Birren B."/>
        </authorList>
    </citation>
    <scope>NUCLEOTIDE SEQUENCE</scope>
    <source>
        <strain evidence="2">9E7_DIV0242</strain>
    </source>
</reference>
<dbReference type="AlphaFoldDB" id="A0AAQ3Y277"/>
<sequence>MKIVIVGGGPRGLSVLERIVERSRDEKNLKITMFDPYGPGGKIWRQDQPLSLLMNSVACQVTLFTDETVSMEGPTAKGPNLHEWAEQYAEEYIQEFEGGSLAFINEARNLGPNDHCSRAFYGLYQRWFYRYIRTRMTEQTSVTFFNDTVRAVRVAEEGFLVYTKSVEITADKVILALGHQETEGTEAEQKLAAYATEHRLFYSTPKNAADNFFDAVKPRQTVLLKGLGLAFFDYMTMLTVNRGGKFHRKSGVLTYQPSGNEPKIVAGSKRGFPYHARGNNQKRYGEQYQPRFLKQKNLNKWRRKGQFSAETFFTLLKKELELVYYTALIREKYPQINQLKFAEEFVRKKGDVTVLKKYQLPSSEWWDWSRIEHPDAELTDYDDFASFVSDYIREDCRVAQKGNINGPVSSAFDSLKDMRDQIRFMLDYHLFTNEEYKDIFLNWFTSLNAFLSIGPPLERMEELRALLDAGVVTLLAPEMRVDTVEGQFVGYSEKVPEHRFASFFLMEARIPSIDVTRSMNPLMKQLLNEEIGRQHSLELLGEKRYFTGAIDVDPQSNQLITPQGNTINGLFCYGVPTEGIHWLTAATARPGTDPWNLREADEIAGRVLENTEKAV</sequence>
<keyword evidence="3" id="KW-1185">Reference proteome</keyword>
<dbReference type="InterPro" id="IPR038732">
    <property type="entry name" value="HpyO/CreE_NAD-binding"/>
</dbReference>
<accession>A0AAQ3Y277</accession>
<dbReference type="PANTHER" id="PTHR40254">
    <property type="entry name" value="BLR0577 PROTEIN"/>
    <property type="match status" value="1"/>
</dbReference>
<dbReference type="PANTHER" id="PTHR40254:SF1">
    <property type="entry name" value="BLR0577 PROTEIN"/>
    <property type="match status" value="1"/>
</dbReference>
<dbReference type="Pfam" id="PF13454">
    <property type="entry name" value="NAD_binding_9"/>
    <property type="match status" value="1"/>
</dbReference>
<reference evidence="2" key="1">
    <citation type="submission" date="2017-05" db="EMBL/GenBank/DDBJ databases">
        <authorList>
            <consortium name="The Broad Institute Genomics Platform"/>
            <consortium name="The Broad Institute Genomic Center for Infectious Diseases"/>
            <person name="Earl A."/>
            <person name="Manson A."/>
            <person name="Schwartman J."/>
            <person name="Gilmore M."/>
            <person name="Abouelleil A."/>
            <person name="Cao P."/>
            <person name="Chapman S."/>
            <person name="Cusick C."/>
            <person name="Shea T."/>
            <person name="Young S."/>
            <person name="Neafsey D."/>
            <person name="Nusbaum C."/>
            <person name="Birren B."/>
        </authorList>
    </citation>
    <scope>NUCLEOTIDE SEQUENCE</scope>
    <source>
        <strain evidence="2">9E7_DIV0242</strain>
    </source>
</reference>
<dbReference type="SUPFAM" id="SSF51905">
    <property type="entry name" value="FAD/NAD(P)-binding domain"/>
    <property type="match status" value="1"/>
</dbReference>
<dbReference type="Proteomes" id="UP000195141">
    <property type="component" value="Chromosome"/>
</dbReference>
<protein>
    <recommendedName>
        <fullName evidence="1">FAD-dependent urate hydroxylase HpyO/Asp monooxygenase CreE-like FAD/NAD(P)-binding domain-containing protein</fullName>
    </recommendedName>
</protein>
<proteinExistence type="predicted"/>
<name>A0AAQ3Y277_9ENTE</name>
<evidence type="ECO:0000313" key="2">
    <source>
        <dbReference type="EMBL" id="WYJ91931.1"/>
    </source>
</evidence>
<organism evidence="2 3">
    <name type="scientific">Candidatus Enterococcus clewellii</name>
    <dbReference type="NCBI Taxonomy" id="1834193"/>
    <lineage>
        <taxon>Bacteria</taxon>
        <taxon>Bacillati</taxon>
        <taxon>Bacillota</taxon>
        <taxon>Bacilli</taxon>
        <taxon>Lactobacillales</taxon>
        <taxon>Enterococcaceae</taxon>
        <taxon>Enterococcus</taxon>
    </lineage>
</organism>
<evidence type="ECO:0000313" key="3">
    <source>
        <dbReference type="Proteomes" id="UP000195141"/>
    </source>
</evidence>
<dbReference type="InterPro" id="IPR052189">
    <property type="entry name" value="L-asp_N-monooxygenase_NS-form"/>
</dbReference>
<evidence type="ECO:0000259" key="1">
    <source>
        <dbReference type="Pfam" id="PF13454"/>
    </source>
</evidence>
<dbReference type="RefSeq" id="WP_339101769.1">
    <property type="nucleotide sequence ID" value="NZ_CP147247.1"/>
</dbReference>
<dbReference type="InterPro" id="IPR036188">
    <property type="entry name" value="FAD/NAD-bd_sf"/>
</dbReference>
<dbReference type="EMBL" id="CP147247">
    <property type="protein sequence ID" value="WYJ91931.1"/>
    <property type="molecule type" value="Genomic_DNA"/>
</dbReference>
<gene>
    <name evidence="2" type="ORF">A5888_003704</name>
</gene>
<feature type="domain" description="FAD-dependent urate hydroxylase HpyO/Asp monooxygenase CreE-like FAD/NAD(P)-binding" evidence="1">
    <location>
        <begin position="4"/>
        <end position="180"/>
    </location>
</feature>